<dbReference type="OrthoDB" id="3269637at2759"/>
<sequence>MAETAHGKIKVYASFPHLIASGTNPSFDPSNWHWVHCLTFPMERLNELQFSPRPYKWIRYAIGVVVGAHGDLSSSSNRLNIVDYNASLPTESQSISLYYHTSDDERQIMFPIDPNIGCTNVTSSTATTRRAQFCSDVAMRDGKQCVFTGLQELFCDAVHLLGHSKGDSLCYTYSFLYISTYTQHRSRDPAGDDIVQDIDDVRNGLFLNKMTHVGVDNNSIAFLPTPNFAMDTSDINPAAPKEEKRCTIHLFEPSEPMFLGGTGEVHSNSPIRISDTPDWPPAILFDAVYASTVLHHFGTQTLKDVVTATWMDAFDPGCVMTDTRPIARDRMQKLEQKRQTCHEARINSRVVPDTFDMLMALLYILVPPDELQATLREVEEKAKTAEQRRVQEKVDTWKRQVISP</sequence>
<dbReference type="Pfam" id="PF13391">
    <property type="entry name" value="HNH_2"/>
    <property type="match status" value="1"/>
</dbReference>
<feature type="coiled-coil region" evidence="1">
    <location>
        <begin position="368"/>
        <end position="395"/>
    </location>
</feature>
<keyword evidence="4" id="KW-1185">Reference proteome</keyword>
<accession>A0A409WT29</accession>
<gene>
    <name evidence="3" type="ORF">CVT25_013601</name>
</gene>
<dbReference type="Proteomes" id="UP000283269">
    <property type="component" value="Unassembled WGS sequence"/>
</dbReference>
<evidence type="ECO:0000313" key="3">
    <source>
        <dbReference type="EMBL" id="PPQ81629.1"/>
    </source>
</evidence>
<dbReference type="InterPro" id="IPR003615">
    <property type="entry name" value="HNH_nuc"/>
</dbReference>
<organism evidence="3 4">
    <name type="scientific">Psilocybe cyanescens</name>
    <dbReference type="NCBI Taxonomy" id="93625"/>
    <lineage>
        <taxon>Eukaryota</taxon>
        <taxon>Fungi</taxon>
        <taxon>Dikarya</taxon>
        <taxon>Basidiomycota</taxon>
        <taxon>Agaricomycotina</taxon>
        <taxon>Agaricomycetes</taxon>
        <taxon>Agaricomycetidae</taxon>
        <taxon>Agaricales</taxon>
        <taxon>Agaricineae</taxon>
        <taxon>Strophariaceae</taxon>
        <taxon>Psilocybe</taxon>
    </lineage>
</organism>
<dbReference type="AlphaFoldDB" id="A0A409WT29"/>
<protein>
    <recommendedName>
        <fullName evidence="2">HNH nuclease domain-containing protein</fullName>
    </recommendedName>
</protein>
<feature type="domain" description="HNH nuclease" evidence="2">
    <location>
        <begin position="145"/>
        <end position="222"/>
    </location>
</feature>
<comment type="caution">
    <text evidence="3">The sequence shown here is derived from an EMBL/GenBank/DDBJ whole genome shotgun (WGS) entry which is preliminary data.</text>
</comment>
<keyword evidence="1" id="KW-0175">Coiled coil</keyword>
<dbReference type="InParanoid" id="A0A409WT29"/>
<name>A0A409WT29_PSICY</name>
<dbReference type="EMBL" id="NHYD01003231">
    <property type="protein sequence ID" value="PPQ81629.1"/>
    <property type="molecule type" value="Genomic_DNA"/>
</dbReference>
<evidence type="ECO:0000259" key="2">
    <source>
        <dbReference type="Pfam" id="PF13391"/>
    </source>
</evidence>
<evidence type="ECO:0000256" key="1">
    <source>
        <dbReference type="SAM" id="Coils"/>
    </source>
</evidence>
<proteinExistence type="predicted"/>
<evidence type="ECO:0000313" key="4">
    <source>
        <dbReference type="Proteomes" id="UP000283269"/>
    </source>
</evidence>
<reference evidence="3 4" key="1">
    <citation type="journal article" date="2018" name="Evol. Lett.">
        <title>Horizontal gene cluster transfer increased hallucinogenic mushroom diversity.</title>
        <authorList>
            <person name="Reynolds H.T."/>
            <person name="Vijayakumar V."/>
            <person name="Gluck-Thaler E."/>
            <person name="Korotkin H.B."/>
            <person name="Matheny P.B."/>
            <person name="Slot J.C."/>
        </authorList>
    </citation>
    <scope>NUCLEOTIDE SEQUENCE [LARGE SCALE GENOMIC DNA]</scope>
    <source>
        <strain evidence="3 4">2631</strain>
    </source>
</reference>